<keyword evidence="2" id="KW-0378">Hydrolase</keyword>
<dbReference type="GO" id="GO:0005634">
    <property type="term" value="C:nucleus"/>
    <property type="evidence" value="ECO:0007669"/>
    <property type="project" value="TreeGrafter"/>
</dbReference>
<keyword evidence="1" id="KW-0540">Nuclease</keyword>
<accession>A0A565AK50</accession>
<evidence type="ECO:0000256" key="2">
    <source>
        <dbReference type="ARBA" id="ARBA00022801"/>
    </source>
</evidence>
<evidence type="ECO:0000313" key="4">
    <source>
        <dbReference type="Proteomes" id="UP000489600"/>
    </source>
</evidence>
<evidence type="ECO:0000256" key="1">
    <source>
        <dbReference type="ARBA" id="ARBA00022722"/>
    </source>
</evidence>
<dbReference type="SUPFAM" id="SSF53098">
    <property type="entry name" value="Ribonuclease H-like"/>
    <property type="match status" value="1"/>
</dbReference>
<evidence type="ECO:0000313" key="3">
    <source>
        <dbReference type="EMBL" id="VVA89747.1"/>
    </source>
</evidence>
<name>A0A565AK50_9BRAS</name>
<dbReference type="PANTHER" id="PTHR13620:SF115">
    <property type="entry name" value="3'-5' EXONUCLEASE DOMAIN-CONTAINING PROTEIN"/>
    <property type="match status" value="1"/>
</dbReference>
<dbReference type="OrthoDB" id="446462at2759"/>
<evidence type="ECO:0008006" key="5">
    <source>
        <dbReference type="Google" id="ProtNLM"/>
    </source>
</evidence>
<dbReference type="InterPro" id="IPR036397">
    <property type="entry name" value="RNaseH_sf"/>
</dbReference>
<dbReference type="EMBL" id="CABITT030000001">
    <property type="protein sequence ID" value="VVA89747.1"/>
    <property type="molecule type" value="Genomic_DNA"/>
</dbReference>
<dbReference type="GO" id="GO:0008408">
    <property type="term" value="F:3'-5' exonuclease activity"/>
    <property type="evidence" value="ECO:0007669"/>
    <property type="project" value="TreeGrafter"/>
</dbReference>
<dbReference type="AlphaFoldDB" id="A0A565AK50"/>
<sequence length="195" mass="22126">MVAITHFIQFHGRFIETTVTNEVSIAKKWILSVRSAIQEDQTVIVSLNSKTNPQDDAKTATLQLCIETKCLILQLLHMNQKANLGECLTDLFHDERSVFVGIGIAKTVTRLNGLIKVVKKVDVRDLVKLNYPFSYGVRSRLSLKAMAFELLGFGSWKPKRKICSRDLVNEVLDEEVIKFLSVDAYVCYEIGFKML</sequence>
<keyword evidence="4" id="KW-1185">Reference proteome</keyword>
<organism evidence="3 4">
    <name type="scientific">Arabis nemorensis</name>
    <dbReference type="NCBI Taxonomy" id="586526"/>
    <lineage>
        <taxon>Eukaryota</taxon>
        <taxon>Viridiplantae</taxon>
        <taxon>Streptophyta</taxon>
        <taxon>Embryophyta</taxon>
        <taxon>Tracheophyta</taxon>
        <taxon>Spermatophyta</taxon>
        <taxon>Magnoliopsida</taxon>
        <taxon>eudicotyledons</taxon>
        <taxon>Gunneridae</taxon>
        <taxon>Pentapetalae</taxon>
        <taxon>rosids</taxon>
        <taxon>malvids</taxon>
        <taxon>Brassicales</taxon>
        <taxon>Brassicaceae</taxon>
        <taxon>Arabideae</taxon>
        <taxon>Arabis</taxon>
    </lineage>
</organism>
<dbReference type="InterPro" id="IPR051132">
    <property type="entry name" value="3-5_Exonuclease_domain"/>
</dbReference>
<dbReference type="Gene3D" id="3.30.420.10">
    <property type="entry name" value="Ribonuclease H-like superfamily/Ribonuclease H"/>
    <property type="match status" value="1"/>
</dbReference>
<dbReference type="GO" id="GO:0003676">
    <property type="term" value="F:nucleic acid binding"/>
    <property type="evidence" value="ECO:0007669"/>
    <property type="project" value="InterPro"/>
</dbReference>
<dbReference type="PANTHER" id="PTHR13620">
    <property type="entry name" value="3-5 EXONUCLEASE"/>
    <property type="match status" value="1"/>
</dbReference>
<proteinExistence type="predicted"/>
<dbReference type="Proteomes" id="UP000489600">
    <property type="component" value="Unassembled WGS sequence"/>
</dbReference>
<dbReference type="GO" id="GO:0005737">
    <property type="term" value="C:cytoplasm"/>
    <property type="evidence" value="ECO:0007669"/>
    <property type="project" value="TreeGrafter"/>
</dbReference>
<comment type="caution">
    <text evidence="3">The sequence shown here is derived from an EMBL/GenBank/DDBJ whole genome shotgun (WGS) entry which is preliminary data.</text>
</comment>
<gene>
    <name evidence="3" type="ORF">ANE_LOCUS192</name>
</gene>
<reference evidence="3" key="1">
    <citation type="submission" date="2019-07" db="EMBL/GenBank/DDBJ databases">
        <authorList>
            <person name="Dittberner H."/>
        </authorList>
    </citation>
    <scope>NUCLEOTIDE SEQUENCE [LARGE SCALE GENOMIC DNA]</scope>
</reference>
<protein>
    <recommendedName>
        <fullName evidence="5">3'-5' exonuclease domain-containing protein</fullName>
    </recommendedName>
</protein>
<dbReference type="InterPro" id="IPR012337">
    <property type="entry name" value="RNaseH-like_sf"/>
</dbReference>